<evidence type="ECO:0000313" key="2">
    <source>
        <dbReference type="EMBL" id="PTW56592.1"/>
    </source>
</evidence>
<dbReference type="CDD" id="cd00081">
    <property type="entry name" value="Hint"/>
    <property type="match status" value="1"/>
</dbReference>
<organism evidence="2 3">
    <name type="scientific">Breoghania corrubedonensis</name>
    <dbReference type="NCBI Taxonomy" id="665038"/>
    <lineage>
        <taxon>Bacteria</taxon>
        <taxon>Pseudomonadati</taxon>
        <taxon>Pseudomonadota</taxon>
        <taxon>Alphaproteobacteria</taxon>
        <taxon>Hyphomicrobiales</taxon>
        <taxon>Stappiaceae</taxon>
        <taxon>Breoghania</taxon>
    </lineage>
</organism>
<dbReference type="EMBL" id="QAYG01000011">
    <property type="protein sequence ID" value="PTW56592.1"/>
    <property type="molecule type" value="Genomic_DNA"/>
</dbReference>
<name>A0A2T5UYL9_9HYPH</name>
<protein>
    <submittedName>
        <fullName evidence="2">Intein</fullName>
    </submittedName>
</protein>
<dbReference type="GO" id="GO:0016539">
    <property type="term" value="P:intein-mediated protein splicing"/>
    <property type="evidence" value="ECO:0007669"/>
    <property type="project" value="InterPro"/>
</dbReference>
<evidence type="ECO:0000259" key="1">
    <source>
        <dbReference type="SMART" id="SM00306"/>
    </source>
</evidence>
<comment type="caution">
    <text evidence="2">The sequence shown here is derived from an EMBL/GenBank/DDBJ whole genome shotgun (WGS) entry which is preliminary data.</text>
</comment>
<evidence type="ECO:0000313" key="3">
    <source>
        <dbReference type="Proteomes" id="UP000244081"/>
    </source>
</evidence>
<sequence>MTENSLDAIANLSAVSKLFDSLEPDTPATLDPSNPTHRAGIEAALAAAGRTAARYPHLHDALDKGSAGAASLTLIDKGIDSGGRATAMAWQASGPGHAYSGATLFALDGDSDTLLALGHNADVGAGFVPVSTDTPSARKAGSKLKVLAVGHSVAHSGAATFTGLASTAFVATDTDANIVVDEPTTTPKYPPDVRIALGRTSTSADVDYWYAEPQNIQNPYLIVPFAGNATLPYEIDGTLGQPISGAVYLTKIYFSTNSGTSEIPMNATYTKNFTEKVTVDTADQAKVVWSYPYGQGGSYTSTESIVYDPQSLVNETQSYFYYSFQIPVQNAPTPTFSFAICSYNTPNEPSFQCHQICNLWFWWHCLAAGTQVMLVDGHTMAIDDIDNTHRVRTGMRDQDLAVEATSRGAHKAAASEPSASMAVHELSTEGGHTLVATGAHVIATPDGLVPLADLKPGDAVLTPTGPVKVTSRKAIDYDGQMFNLKVADEADRKAGFGATDIGTYIANGIVVGDKFAQRNAARQRSRDIAHARATLADPLVTDYASAIEDIRY</sequence>
<dbReference type="SMART" id="SM00306">
    <property type="entry name" value="HintN"/>
    <property type="match status" value="1"/>
</dbReference>
<feature type="domain" description="Hint" evidence="1">
    <location>
        <begin position="363"/>
        <end position="464"/>
    </location>
</feature>
<dbReference type="InterPro" id="IPR006141">
    <property type="entry name" value="Intein_N"/>
</dbReference>
<reference evidence="2 3" key="1">
    <citation type="submission" date="2018-04" db="EMBL/GenBank/DDBJ databases">
        <title>Genomic Encyclopedia of Archaeal and Bacterial Type Strains, Phase II (KMG-II): from individual species to whole genera.</title>
        <authorList>
            <person name="Goeker M."/>
        </authorList>
    </citation>
    <scope>NUCLEOTIDE SEQUENCE [LARGE SCALE GENOMIC DNA]</scope>
    <source>
        <strain evidence="2 3">DSM 23382</strain>
    </source>
</reference>
<dbReference type="RefSeq" id="WP_107991633.1">
    <property type="nucleotide sequence ID" value="NZ_QAYG01000011.1"/>
</dbReference>
<proteinExistence type="predicted"/>
<dbReference type="OrthoDB" id="6305173at2"/>
<dbReference type="AlphaFoldDB" id="A0A2T5UYL9"/>
<gene>
    <name evidence="2" type="ORF">C8N35_11155</name>
</gene>
<accession>A0A2T5UYL9</accession>
<dbReference type="PROSITE" id="PS50817">
    <property type="entry name" value="INTEIN_N_TER"/>
    <property type="match status" value="1"/>
</dbReference>
<dbReference type="InterPro" id="IPR003587">
    <property type="entry name" value="Hint_dom_N"/>
</dbReference>
<dbReference type="Proteomes" id="UP000244081">
    <property type="component" value="Unassembled WGS sequence"/>
</dbReference>
<keyword evidence="3" id="KW-1185">Reference proteome</keyword>
<dbReference type="Gene3D" id="2.170.16.10">
    <property type="entry name" value="Hedgehog/Intein (Hint) domain"/>
    <property type="match status" value="1"/>
</dbReference>
<dbReference type="InterPro" id="IPR036844">
    <property type="entry name" value="Hint_dom_sf"/>
</dbReference>
<dbReference type="SUPFAM" id="SSF51294">
    <property type="entry name" value="Hedgehog/intein (Hint) domain"/>
    <property type="match status" value="1"/>
</dbReference>